<dbReference type="InterPro" id="IPR002401">
    <property type="entry name" value="Cyt_P450_E_grp-I"/>
</dbReference>
<name>A0A1B0F0M0_PHLPP</name>
<protein>
    <recommendedName>
        <fullName evidence="8">Cytochrome P450</fullName>
    </recommendedName>
</protein>
<evidence type="ECO:0008006" key="8">
    <source>
        <dbReference type="Google" id="ProtNLM"/>
    </source>
</evidence>
<evidence type="ECO:0000256" key="3">
    <source>
        <dbReference type="ARBA" id="ARBA00023004"/>
    </source>
</evidence>
<dbReference type="InterPro" id="IPR050182">
    <property type="entry name" value="Cytochrome_P450_fam2"/>
</dbReference>
<comment type="cofactor">
    <cofactor evidence="5">
        <name>heme</name>
        <dbReference type="ChEBI" id="CHEBI:30413"/>
    </cofactor>
</comment>
<keyword evidence="4" id="KW-0560">Oxidoreductase</keyword>
<dbReference type="PANTHER" id="PTHR24300:SF403">
    <property type="entry name" value="CYTOCHROME P450 306A1"/>
    <property type="match status" value="1"/>
</dbReference>
<evidence type="ECO:0000256" key="1">
    <source>
        <dbReference type="ARBA" id="ARBA00010617"/>
    </source>
</evidence>
<dbReference type="Pfam" id="PF00067">
    <property type="entry name" value="p450"/>
    <property type="match status" value="1"/>
</dbReference>
<evidence type="ECO:0000256" key="2">
    <source>
        <dbReference type="ARBA" id="ARBA00022723"/>
    </source>
</evidence>
<dbReference type="GO" id="GO:0005737">
    <property type="term" value="C:cytoplasm"/>
    <property type="evidence" value="ECO:0007669"/>
    <property type="project" value="TreeGrafter"/>
</dbReference>
<dbReference type="GO" id="GO:0005506">
    <property type="term" value="F:iron ion binding"/>
    <property type="evidence" value="ECO:0007669"/>
    <property type="project" value="InterPro"/>
</dbReference>
<dbReference type="GO" id="GO:0006805">
    <property type="term" value="P:xenobiotic metabolic process"/>
    <property type="evidence" value="ECO:0007669"/>
    <property type="project" value="TreeGrafter"/>
</dbReference>
<keyword evidence="7" id="KW-1185">Reference proteome</keyword>
<dbReference type="PRINTS" id="PR00385">
    <property type="entry name" value="P450"/>
</dbReference>
<feature type="binding site" description="axial binding residue" evidence="5">
    <location>
        <position position="314"/>
    </location>
    <ligand>
        <name>heme</name>
        <dbReference type="ChEBI" id="CHEBI:30413"/>
    </ligand>
    <ligandPart>
        <name>Fe</name>
        <dbReference type="ChEBI" id="CHEBI:18248"/>
    </ligandPart>
</feature>
<dbReference type="GO" id="GO:0008395">
    <property type="term" value="F:steroid hydroxylase activity"/>
    <property type="evidence" value="ECO:0007669"/>
    <property type="project" value="TreeGrafter"/>
</dbReference>
<comment type="similarity">
    <text evidence="1">Belongs to the cytochrome P450 family.</text>
</comment>
<dbReference type="VEuPathDB" id="VectorBase:PPAPM1_010353"/>
<dbReference type="VEuPathDB" id="VectorBase:PPAI010130"/>
<evidence type="ECO:0000313" key="7">
    <source>
        <dbReference type="Proteomes" id="UP000092462"/>
    </source>
</evidence>
<organism evidence="6 7">
    <name type="scientific">Phlebotomus papatasi</name>
    <name type="common">Sandfly</name>
    <dbReference type="NCBI Taxonomy" id="29031"/>
    <lineage>
        <taxon>Eukaryota</taxon>
        <taxon>Metazoa</taxon>
        <taxon>Ecdysozoa</taxon>
        <taxon>Arthropoda</taxon>
        <taxon>Hexapoda</taxon>
        <taxon>Insecta</taxon>
        <taxon>Pterygota</taxon>
        <taxon>Neoptera</taxon>
        <taxon>Endopterygota</taxon>
        <taxon>Diptera</taxon>
        <taxon>Nematocera</taxon>
        <taxon>Psychodoidea</taxon>
        <taxon>Psychodidae</taxon>
        <taxon>Phlebotomus</taxon>
        <taxon>Phlebotomus</taxon>
    </lineage>
</organism>
<sequence>MSINWLKMLGMAKYNENRNSLETRIINGVNGMIIYLRVWQEMNGQIGKEMDLMPILHHHLGNILNDLIFGVKYTSDDSTWRYLQHLQEEGVKHIGVSGSINFLPLLRYIPTFRRRIRFLLEGKAKTHRIYGDLITKANTDGRKDNVLGLYLQEKRRRASKSTWSDEQLKHVLADLFGAGLDTTSSTIRWILLFVARNPGVQQNIHEEMSKKLSGPPRLQNYDDLPYLRACIAEGQRIRSVVPVGIPHGTKEETRIDGYRIPKGTMIVPLQWAVHMNPQIWSDPEKFSPARFLDENGQFQPSQHLIPFQSGKRICLGEELAKMIMFLFIGNILYNFNLSLVIEGDLSGNCGITLTPPAHKIIASIRKF</sequence>
<accession>A0A1B0F0M0</accession>
<dbReference type="Gene3D" id="1.10.630.10">
    <property type="entry name" value="Cytochrome P450"/>
    <property type="match status" value="1"/>
</dbReference>
<dbReference type="EMBL" id="AJVK01017800">
    <property type="status" value="NOT_ANNOTATED_CDS"/>
    <property type="molecule type" value="Genomic_DNA"/>
</dbReference>
<keyword evidence="4" id="KW-0503">Monooxygenase</keyword>
<dbReference type="PANTHER" id="PTHR24300">
    <property type="entry name" value="CYTOCHROME P450 508A4-RELATED"/>
    <property type="match status" value="1"/>
</dbReference>
<dbReference type="GO" id="GO:0020037">
    <property type="term" value="F:heme binding"/>
    <property type="evidence" value="ECO:0007669"/>
    <property type="project" value="InterPro"/>
</dbReference>
<dbReference type="SUPFAM" id="SSF48264">
    <property type="entry name" value="Cytochrome P450"/>
    <property type="match status" value="1"/>
</dbReference>
<dbReference type="EnsemblMetazoa" id="PPAI010130-RA">
    <property type="protein sequence ID" value="PPAI010130-PA"/>
    <property type="gene ID" value="PPAI010130"/>
</dbReference>
<dbReference type="Proteomes" id="UP000092462">
    <property type="component" value="Unassembled WGS sequence"/>
</dbReference>
<dbReference type="GO" id="GO:0006082">
    <property type="term" value="P:organic acid metabolic process"/>
    <property type="evidence" value="ECO:0007669"/>
    <property type="project" value="TreeGrafter"/>
</dbReference>
<reference evidence="6" key="1">
    <citation type="submission" date="2022-08" db="UniProtKB">
        <authorList>
            <consortium name="EnsemblMetazoa"/>
        </authorList>
    </citation>
    <scope>IDENTIFICATION</scope>
    <source>
        <strain evidence="6">Israel</strain>
    </source>
</reference>
<evidence type="ECO:0000256" key="5">
    <source>
        <dbReference type="PIRSR" id="PIRSR602401-1"/>
    </source>
</evidence>
<dbReference type="InterPro" id="IPR036396">
    <property type="entry name" value="Cyt_P450_sf"/>
</dbReference>
<keyword evidence="2 5" id="KW-0479">Metal-binding</keyword>
<keyword evidence="3 5" id="KW-0408">Iron</keyword>
<dbReference type="GO" id="GO:0016712">
    <property type="term" value="F:oxidoreductase activity, acting on paired donors, with incorporation or reduction of molecular oxygen, reduced flavin or flavoprotein as one donor, and incorporation of one atom of oxygen"/>
    <property type="evidence" value="ECO:0007669"/>
    <property type="project" value="TreeGrafter"/>
</dbReference>
<evidence type="ECO:0000313" key="6">
    <source>
        <dbReference type="EnsemblMetazoa" id="PPAI010130-PA"/>
    </source>
</evidence>
<keyword evidence="5" id="KW-0349">Heme</keyword>
<dbReference type="AlphaFoldDB" id="A0A1B0F0M0"/>
<proteinExistence type="inferred from homology"/>
<dbReference type="InterPro" id="IPR001128">
    <property type="entry name" value="Cyt_P450"/>
</dbReference>
<evidence type="ECO:0000256" key="4">
    <source>
        <dbReference type="ARBA" id="ARBA00023033"/>
    </source>
</evidence>
<dbReference type="PRINTS" id="PR00463">
    <property type="entry name" value="EP450I"/>
</dbReference>